<evidence type="ECO:0008006" key="2">
    <source>
        <dbReference type="Google" id="ProtNLM"/>
    </source>
</evidence>
<dbReference type="Gene3D" id="3.40.190.10">
    <property type="entry name" value="Periplasmic binding protein-like II"/>
    <property type="match status" value="2"/>
</dbReference>
<feature type="non-terminal residue" evidence="1">
    <location>
        <position position="1"/>
    </location>
</feature>
<reference evidence="1" key="1">
    <citation type="submission" date="2018-05" db="EMBL/GenBank/DDBJ databases">
        <authorList>
            <person name="Lanie J.A."/>
            <person name="Ng W.-L."/>
            <person name="Kazmierczak K.M."/>
            <person name="Andrzejewski T.M."/>
            <person name="Davidsen T.M."/>
            <person name="Wayne K.J."/>
            <person name="Tettelin H."/>
            <person name="Glass J.I."/>
            <person name="Rusch D."/>
            <person name="Podicherti R."/>
            <person name="Tsui H.-C.T."/>
            <person name="Winkler M.E."/>
        </authorList>
    </citation>
    <scope>NUCLEOTIDE SEQUENCE</scope>
</reference>
<dbReference type="InterPro" id="IPR011852">
    <property type="entry name" value="TRAP_TAXI"/>
</dbReference>
<dbReference type="PANTHER" id="PTHR42941:SF1">
    <property type="entry name" value="SLL1037 PROTEIN"/>
    <property type="match status" value="1"/>
</dbReference>
<dbReference type="EMBL" id="UINC01001804">
    <property type="protein sequence ID" value="SUZ89101.1"/>
    <property type="molecule type" value="Genomic_DNA"/>
</dbReference>
<dbReference type="PANTHER" id="PTHR42941">
    <property type="entry name" value="SLL1037 PROTEIN"/>
    <property type="match status" value="1"/>
</dbReference>
<organism evidence="1">
    <name type="scientific">marine metagenome</name>
    <dbReference type="NCBI Taxonomy" id="408172"/>
    <lineage>
        <taxon>unclassified sequences</taxon>
        <taxon>metagenomes</taxon>
        <taxon>ecological metagenomes</taxon>
    </lineage>
</organism>
<gene>
    <name evidence="1" type="ORF">METZ01_LOCUS41955</name>
</gene>
<name>A0A381RBW8_9ZZZZ</name>
<dbReference type="Pfam" id="PF16868">
    <property type="entry name" value="NMT1_3"/>
    <property type="match status" value="1"/>
</dbReference>
<dbReference type="NCBIfam" id="TIGR02122">
    <property type="entry name" value="TRAP_TAXI"/>
    <property type="match status" value="1"/>
</dbReference>
<proteinExistence type="predicted"/>
<evidence type="ECO:0000313" key="1">
    <source>
        <dbReference type="EMBL" id="SUZ89101.1"/>
    </source>
</evidence>
<protein>
    <recommendedName>
        <fullName evidence="2">TAXI family TRAP transporter solute-binding subunit</fullName>
    </recommendedName>
</protein>
<dbReference type="AlphaFoldDB" id="A0A381RBW8"/>
<sequence length="336" mass="35481">VPNPDLMCRWGATPFVRAVLFLALLTSPGCAPSDRPEILALATAGTGGVYYVLGGSIAEFWSRELPEQDFVAEVTGGSVENLSLLLAGDVQVAFSMGTNAHEVFNATGSFAGREPAQVLALAALYPNVLHLVTLEGTGVESLGDLVGRRVSVGAPGSGTEVGARTLLEGNGIGYDDFQPQRLNFNETASALRDGNIDAGFLSAGPPTSAIMDLATARPIRLVPIGVAEVDNTSALDPTVSRDFFPPGTYPGQELEVETLSTPNLLVVRADMSDDLVYELTKALFEVQAELVGVHPAARHTSGDYTLEISPIPLHPGSVRYFVEAGYEVPDRLISSR</sequence>
<accession>A0A381RBW8</accession>
<dbReference type="SUPFAM" id="SSF53850">
    <property type="entry name" value="Periplasmic binding protein-like II"/>
    <property type="match status" value="1"/>
</dbReference>
<dbReference type="CDD" id="cd13520">
    <property type="entry name" value="PBP2_TAXI_TRAP"/>
    <property type="match status" value="1"/>
</dbReference>